<dbReference type="AlphaFoldDB" id="A0A8B8C3M4"/>
<accession>A0A8B8C3M4</accession>
<dbReference type="PANTHER" id="PTHR21284:SF12">
    <property type="entry name" value="EG:80H7.2 PROTEIN"/>
    <property type="match status" value="1"/>
</dbReference>
<keyword evidence="6" id="KW-1185">Reference proteome</keyword>
<evidence type="ECO:0000256" key="3">
    <source>
        <dbReference type="ARBA" id="ARBA00022989"/>
    </source>
</evidence>
<dbReference type="InterPro" id="IPR004031">
    <property type="entry name" value="PMP22/EMP/MP20/Claudin"/>
</dbReference>
<evidence type="ECO:0000313" key="8">
    <source>
        <dbReference type="RefSeq" id="XP_022310293.1"/>
    </source>
</evidence>
<dbReference type="Pfam" id="PF00822">
    <property type="entry name" value="PMP22_Claudin"/>
    <property type="match status" value="1"/>
</dbReference>
<dbReference type="KEGG" id="cvn:111115737"/>
<feature type="transmembrane region" description="Helical" evidence="5">
    <location>
        <begin position="78"/>
        <end position="98"/>
    </location>
</feature>
<feature type="transmembrane region" description="Helical" evidence="5">
    <location>
        <begin position="12"/>
        <end position="32"/>
    </location>
</feature>
<sequence>MESSKLPKVGLALTIFAVIFQVIGLASPYWFAQNADLGVIKLKIHAGLWKCCKGTDDNIKCDDIDDCLQEDWIKTVQAMSIMGFIALLVALVMACLYVMKDNKTLEWLAIVAAFAAAFLILSPYQFSRTKSI</sequence>
<dbReference type="RefSeq" id="XP_022310285.1">
    <property type="nucleotide sequence ID" value="XM_022454577.1"/>
</dbReference>
<keyword evidence="2 5" id="KW-0812">Transmembrane</keyword>
<dbReference type="OrthoDB" id="6097653at2759"/>
<gene>
    <name evidence="7 8" type="primary">LOC111115737</name>
</gene>
<dbReference type="RefSeq" id="XP_022310293.1">
    <property type="nucleotide sequence ID" value="XM_022454585.1"/>
</dbReference>
<protein>
    <submittedName>
        <fullName evidence="7 8">Uncharacterized protein LOC111115737</fullName>
    </submittedName>
</protein>
<name>A0A8B8C3M4_CRAVI</name>
<comment type="subcellular location">
    <subcellularLocation>
        <location evidence="1">Membrane</location>
        <topology evidence="1">Multi-pass membrane protein</topology>
    </subcellularLocation>
</comment>
<evidence type="ECO:0000256" key="4">
    <source>
        <dbReference type="ARBA" id="ARBA00023136"/>
    </source>
</evidence>
<evidence type="ECO:0000313" key="7">
    <source>
        <dbReference type="RefSeq" id="XP_022310285.1"/>
    </source>
</evidence>
<keyword evidence="3 5" id="KW-1133">Transmembrane helix</keyword>
<dbReference type="Proteomes" id="UP000694844">
    <property type="component" value="Chromosome 1"/>
</dbReference>
<organism evidence="6 8">
    <name type="scientific">Crassostrea virginica</name>
    <name type="common">Eastern oyster</name>
    <dbReference type="NCBI Taxonomy" id="6565"/>
    <lineage>
        <taxon>Eukaryota</taxon>
        <taxon>Metazoa</taxon>
        <taxon>Spiralia</taxon>
        <taxon>Lophotrochozoa</taxon>
        <taxon>Mollusca</taxon>
        <taxon>Bivalvia</taxon>
        <taxon>Autobranchia</taxon>
        <taxon>Pteriomorphia</taxon>
        <taxon>Ostreida</taxon>
        <taxon>Ostreoidea</taxon>
        <taxon>Ostreidae</taxon>
        <taxon>Crassostrea</taxon>
    </lineage>
</organism>
<dbReference type="GeneID" id="111115737"/>
<dbReference type="GO" id="GO:0016020">
    <property type="term" value="C:membrane"/>
    <property type="evidence" value="ECO:0007669"/>
    <property type="project" value="UniProtKB-SubCell"/>
</dbReference>
<feature type="transmembrane region" description="Helical" evidence="5">
    <location>
        <begin position="105"/>
        <end position="126"/>
    </location>
</feature>
<evidence type="ECO:0000313" key="6">
    <source>
        <dbReference type="Proteomes" id="UP000694844"/>
    </source>
</evidence>
<reference evidence="8" key="2">
    <citation type="submission" date="2025-04" db="UniProtKB">
        <authorList>
            <consortium name="RefSeq"/>
        </authorList>
    </citation>
    <scope>IDENTIFICATION</scope>
    <source>
        <tissue evidence="8">Whole sample</tissue>
    </source>
</reference>
<dbReference type="Gene3D" id="1.20.140.150">
    <property type="match status" value="1"/>
</dbReference>
<evidence type="ECO:0000256" key="5">
    <source>
        <dbReference type="SAM" id="Phobius"/>
    </source>
</evidence>
<reference evidence="6" key="1">
    <citation type="submission" date="2024-06" db="UniProtKB">
        <authorList>
            <consortium name="RefSeq"/>
        </authorList>
    </citation>
    <scope>NUCLEOTIDE SEQUENCE [LARGE SCALE GENOMIC DNA]</scope>
    <source>
        <tissue evidence="7">Whole sample</tissue>
    </source>
</reference>
<proteinExistence type="predicted"/>
<dbReference type="PANTHER" id="PTHR21284">
    <property type="entry name" value="EG:80H7.2 PROTEIN"/>
    <property type="match status" value="1"/>
</dbReference>
<evidence type="ECO:0000256" key="2">
    <source>
        <dbReference type="ARBA" id="ARBA00022692"/>
    </source>
</evidence>
<evidence type="ECO:0000256" key="1">
    <source>
        <dbReference type="ARBA" id="ARBA00004141"/>
    </source>
</evidence>
<keyword evidence="4 5" id="KW-0472">Membrane</keyword>